<accession>A0ABT1XWG5</accession>
<keyword evidence="2" id="KW-1185">Reference proteome</keyword>
<protein>
    <submittedName>
        <fullName evidence="1">Uncharacterized protein</fullName>
    </submittedName>
</protein>
<evidence type="ECO:0000313" key="2">
    <source>
        <dbReference type="Proteomes" id="UP001524940"/>
    </source>
</evidence>
<evidence type="ECO:0000313" key="1">
    <source>
        <dbReference type="EMBL" id="MCR5970959.1"/>
    </source>
</evidence>
<dbReference type="EMBL" id="QOCY01000036">
    <property type="protein sequence ID" value="MCR5970959.1"/>
    <property type="molecule type" value="Genomic_DNA"/>
</dbReference>
<organism evidence="1 2">
    <name type="scientific">Lactobacillus leichmannii</name>
    <dbReference type="NCBI Taxonomy" id="28039"/>
    <lineage>
        <taxon>Bacteria</taxon>
        <taxon>Bacillati</taxon>
        <taxon>Bacillota</taxon>
        <taxon>Bacilli</taxon>
        <taxon>Lactobacillales</taxon>
        <taxon>Lactobacillaceae</taxon>
        <taxon>Lactobacillus</taxon>
    </lineage>
</organism>
<reference evidence="1 2" key="1">
    <citation type="submission" date="2018-07" db="EMBL/GenBank/DDBJ databases">
        <title>Genome sequencing and assembly of Lactobacillus leichmannii.</title>
        <authorList>
            <person name="Rong J.-C."/>
            <person name="Li M.-Y."/>
            <person name="Zhang Q.-F."/>
            <person name="Chi N.-Y."/>
        </authorList>
    </citation>
    <scope>NUCLEOTIDE SEQUENCE [LARGE SCALE GENOMIC DNA]</scope>
    <source>
        <strain evidence="1 2">JCM 1148</strain>
    </source>
</reference>
<sequence length="69" mass="7955">AKLCSVFKVPTCVLVTQRFISYSLVDFLSTSFRCFLFASARLACLTRQQILVYSLFLKGQISLFIRFTF</sequence>
<proteinExistence type="predicted"/>
<gene>
    <name evidence="1" type="ORF">DS743_03755</name>
</gene>
<dbReference type="Proteomes" id="UP001524940">
    <property type="component" value="Unassembled WGS sequence"/>
</dbReference>
<name>A0ABT1XWG5_LACLE</name>
<feature type="non-terminal residue" evidence="1">
    <location>
        <position position="1"/>
    </location>
</feature>
<comment type="caution">
    <text evidence="1">The sequence shown here is derived from an EMBL/GenBank/DDBJ whole genome shotgun (WGS) entry which is preliminary data.</text>
</comment>